<dbReference type="InterPro" id="IPR002104">
    <property type="entry name" value="Integrase_catalytic"/>
</dbReference>
<dbReference type="PANTHER" id="PTHR30349:SF94">
    <property type="entry name" value="INTEGRASE_RECOMBINASE HI_1414-RELATED"/>
    <property type="match status" value="1"/>
</dbReference>
<dbReference type="InterPro" id="IPR050090">
    <property type="entry name" value="Tyrosine_recombinase_XerCD"/>
</dbReference>
<dbReference type="SUPFAM" id="SSF56349">
    <property type="entry name" value="DNA breaking-rejoining enzymes"/>
    <property type="match status" value="1"/>
</dbReference>
<feature type="domain" description="Tyr recombinase" evidence="3">
    <location>
        <begin position="185"/>
        <end position="354"/>
    </location>
</feature>
<reference evidence="4 5" key="1">
    <citation type="submission" date="2019-07" db="EMBL/GenBank/DDBJ databases">
        <title>Insights of Desulfuromonas acetexigens electromicrobiology.</title>
        <authorList>
            <person name="Katuri K."/>
            <person name="Sapireddy V."/>
            <person name="Shaw D.R."/>
            <person name="Saikaly P."/>
        </authorList>
    </citation>
    <scope>NUCLEOTIDE SEQUENCE [LARGE SCALE GENOMIC DNA]</scope>
    <source>
        <strain evidence="4 5">2873</strain>
    </source>
</reference>
<dbReference type="PROSITE" id="PS51898">
    <property type="entry name" value="TYR_RECOMBINASE"/>
    <property type="match status" value="1"/>
</dbReference>
<dbReference type="Pfam" id="PF00589">
    <property type="entry name" value="Phage_integrase"/>
    <property type="match status" value="1"/>
</dbReference>
<comment type="caution">
    <text evidence="4">The sequence shown here is derived from an EMBL/GenBank/DDBJ whole genome shotgun (WGS) entry which is preliminary data.</text>
</comment>
<dbReference type="OrthoDB" id="5429327at2"/>
<sequence length="357" mass="39886">MQNGCTSVMLVAGQGNPKQGAKLATIYQRANGKWTAQVRRGGRLHSNTFSTRALAEKWARGVESDIERGRITGEDEAARRTKVAEAVERYIGERIEGRSHARRDQNRLNALLTATGWGALPLPALRPAAISNYTRERTAAGCRPDTVRLDLAALSAVYQHAITEWGMDIDNPCRRVRRPSLAGTGRDRRLKPGEWERLMEAASDAFRPVLQWAVETAMRREEIARLTWEHVDMKRGTAHLPQTKNGEARTVPLSVAALDVLRGLPTYSPEDKNRSGAVFGVTPDRLTKWMAVTTVKAGVEDMRFHDLRHEATSRLFELGLFNVLEIARITGHKTLSMLSRYTHLDPATLARKLRGEP</sequence>
<evidence type="ECO:0000256" key="2">
    <source>
        <dbReference type="ARBA" id="ARBA00023172"/>
    </source>
</evidence>
<keyword evidence="2" id="KW-0233">DNA recombination</keyword>
<evidence type="ECO:0000259" key="3">
    <source>
        <dbReference type="PROSITE" id="PS51898"/>
    </source>
</evidence>
<dbReference type="PANTHER" id="PTHR30349">
    <property type="entry name" value="PHAGE INTEGRASE-RELATED"/>
    <property type="match status" value="1"/>
</dbReference>
<dbReference type="Gene3D" id="1.10.150.130">
    <property type="match status" value="1"/>
</dbReference>
<dbReference type="Proteomes" id="UP000317155">
    <property type="component" value="Unassembled WGS sequence"/>
</dbReference>
<keyword evidence="5" id="KW-1185">Reference proteome</keyword>
<protein>
    <submittedName>
        <fullName evidence="4">Site-specific integrase</fullName>
    </submittedName>
</protein>
<dbReference type="GO" id="GO:0003677">
    <property type="term" value="F:DNA binding"/>
    <property type="evidence" value="ECO:0007669"/>
    <property type="project" value="UniProtKB-KW"/>
</dbReference>
<evidence type="ECO:0000256" key="1">
    <source>
        <dbReference type="ARBA" id="ARBA00023125"/>
    </source>
</evidence>
<accession>A0A550JLK4</accession>
<gene>
    <name evidence="4" type="ORF">FL622_02655</name>
</gene>
<evidence type="ECO:0000313" key="5">
    <source>
        <dbReference type="Proteomes" id="UP000317155"/>
    </source>
</evidence>
<dbReference type="InterPro" id="IPR013762">
    <property type="entry name" value="Integrase-like_cat_sf"/>
</dbReference>
<proteinExistence type="predicted"/>
<dbReference type="GO" id="GO:0006310">
    <property type="term" value="P:DNA recombination"/>
    <property type="evidence" value="ECO:0007669"/>
    <property type="project" value="UniProtKB-KW"/>
</dbReference>
<dbReference type="CDD" id="cd00796">
    <property type="entry name" value="INT_Rci_Hp1_C"/>
    <property type="match status" value="1"/>
</dbReference>
<dbReference type="EMBL" id="VJVV01000001">
    <property type="protein sequence ID" value="TRO84098.1"/>
    <property type="molecule type" value="Genomic_DNA"/>
</dbReference>
<keyword evidence="1" id="KW-0238">DNA-binding</keyword>
<dbReference type="AlphaFoldDB" id="A0A550JLK4"/>
<dbReference type="InterPro" id="IPR011010">
    <property type="entry name" value="DNA_brk_join_enz"/>
</dbReference>
<dbReference type="GO" id="GO:0015074">
    <property type="term" value="P:DNA integration"/>
    <property type="evidence" value="ECO:0007669"/>
    <property type="project" value="InterPro"/>
</dbReference>
<dbReference type="InterPro" id="IPR010998">
    <property type="entry name" value="Integrase_recombinase_N"/>
</dbReference>
<evidence type="ECO:0000313" key="4">
    <source>
        <dbReference type="EMBL" id="TRO84098.1"/>
    </source>
</evidence>
<name>A0A550JLK4_9BACT</name>
<organism evidence="4 5">
    <name type="scientific">Trichloromonas acetexigens</name>
    <dbReference type="NCBI Taxonomy" id="38815"/>
    <lineage>
        <taxon>Bacteria</taxon>
        <taxon>Pseudomonadati</taxon>
        <taxon>Thermodesulfobacteriota</taxon>
        <taxon>Desulfuromonadia</taxon>
        <taxon>Desulfuromonadales</taxon>
        <taxon>Trichloromonadaceae</taxon>
        <taxon>Trichloromonas</taxon>
    </lineage>
</organism>
<dbReference type="Gene3D" id="1.10.443.10">
    <property type="entry name" value="Intergrase catalytic core"/>
    <property type="match status" value="1"/>
</dbReference>